<sequence length="232" mass="26233">MRCNKHISDLTSTIGICATCLHQRLTSLLQAQAQAQAQTQQTRVTSRSTDECSIINSNTPPPPPLILHRSVSLHGCDRREKLFRGSPQICSRFYGDGKRWKKRLSKLWNFSTVFRFKSEKFRSDPSCEKSSSASPSCFSTLFQDCRKNRDRFGDECNKTTSGSGCLSESSPRWRRTASATAATNLTRRSRLGLKKSVSDSSGMANYLTPLVSLNNKGMLQRSLTYPKRRRFY</sequence>
<evidence type="ECO:0000313" key="1">
    <source>
        <dbReference type="EMBL" id="CAL0328168.1"/>
    </source>
</evidence>
<comment type="caution">
    <text evidence="1">The sequence shown here is derived from an EMBL/GenBank/DDBJ whole genome shotgun (WGS) entry which is preliminary data.</text>
</comment>
<dbReference type="Proteomes" id="UP001497480">
    <property type="component" value="Unassembled WGS sequence"/>
</dbReference>
<accession>A0AAV1Y4Y1</accession>
<gene>
    <name evidence="1" type="ORF">LLUT_LOCUS29228</name>
</gene>
<dbReference type="EMBL" id="CAXHTB010000021">
    <property type="protein sequence ID" value="CAL0328168.1"/>
    <property type="molecule type" value="Genomic_DNA"/>
</dbReference>
<dbReference type="PANTHER" id="PTHR35486">
    <property type="entry name" value="EXPRESSED PROTEIN"/>
    <property type="match status" value="1"/>
</dbReference>
<proteinExistence type="predicted"/>
<keyword evidence="2" id="KW-1185">Reference proteome</keyword>
<protein>
    <submittedName>
        <fullName evidence="1">Uncharacterized protein</fullName>
    </submittedName>
</protein>
<organism evidence="1 2">
    <name type="scientific">Lupinus luteus</name>
    <name type="common">European yellow lupine</name>
    <dbReference type="NCBI Taxonomy" id="3873"/>
    <lineage>
        <taxon>Eukaryota</taxon>
        <taxon>Viridiplantae</taxon>
        <taxon>Streptophyta</taxon>
        <taxon>Embryophyta</taxon>
        <taxon>Tracheophyta</taxon>
        <taxon>Spermatophyta</taxon>
        <taxon>Magnoliopsida</taxon>
        <taxon>eudicotyledons</taxon>
        <taxon>Gunneridae</taxon>
        <taxon>Pentapetalae</taxon>
        <taxon>rosids</taxon>
        <taxon>fabids</taxon>
        <taxon>Fabales</taxon>
        <taxon>Fabaceae</taxon>
        <taxon>Papilionoideae</taxon>
        <taxon>50 kb inversion clade</taxon>
        <taxon>genistoids sensu lato</taxon>
        <taxon>core genistoids</taxon>
        <taxon>Genisteae</taxon>
        <taxon>Lupinus</taxon>
    </lineage>
</organism>
<reference evidence="1 2" key="1">
    <citation type="submission" date="2024-03" db="EMBL/GenBank/DDBJ databases">
        <authorList>
            <person name="Martinez-Hernandez J."/>
        </authorList>
    </citation>
    <scope>NUCLEOTIDE SEQUENCE [LARGE SCALE GENOMIC DNA]</scope>
</reference>
<evidence type="ECO:0000313" key="2">
    <source>
        <dbReference type="Proteomes" id="UP001497480"/>
    </source>
</evidence>
<dbReference type="PANTHER" id="PTHR35486:SF1">
    <property type="entry name" value="OS02G0689500 PROTEIN"/>
    <property type="match status" value="1"/>
</dbReference>
<dbReference type="AlphaFoldDB" id="A0AAV1Y4Y1"/>
<name>A0AAV1Y4Y1_LUPLU</name>